<dbReference type="PROSITE" id="PS50005">
    <property type="entry name" value="TPR"/>
    <property type="match status" value="2"/>
</dbReference>
<feature type="region of interest" description="Disordered" evidence="2">
    <location>
        <begin position="435"/>
        <end position="490"/>
    </location>
</feature>
<name>L7UGQ5_MYXSD</name>
<feature type="repeat" description="TPR" evidence="1">
    <location>
        <begin position="572"/>
        <end position="605"/>
    </location>
</feature>
<dbReference type="AlphaFoldDB" id="L7UGQ5"/>
<gene>
    <name evidence="3" type="ordered locus">MYSTI_05769</name>
</gene>
<evidence type="ECO:0000256" key="1">
    <source>
        <dbReference type="PROSITE-ProRule" id="PRU00339"/>
    </source>
</evidence>
<proteinExistence type="predicted"/>
<dbReference type="KEGG" id="msd:MYSTI_05769"/>
<evidence type="ECO:0008006" key="5">
    <source>
        <dbReference type="Google" id="ProtNLM"/>
    </source>
</evidence>
<evidence type="ECO:0000313" key="4">
    <source>
        <dbReference type="Proteomes" id="UP000011131"/>
    </source>
</evidence>
<dbReference type="InterPro" id="IPR019734">
    <property type="entry name" value="TPR_rpt"/>
</dbReference>
<feature type="repeat" description="TPR" evidence="1">
    <location>
        <begin position="79"/>
        <end position="112"/>
    </location>
</feature>
<dbReference type="HOGENOM" id="CLU_310535_0_0_7"/>
<evidence type="ECO:0000256" key="2">
    <source>
        <dbReference type="SAM" id="MobiDB-lite"/>
    </source>
</evidence>
<accession>L7UGQ5</accession>
<keyword evidence="4" id="KW-1185">Reference proteome</keyword>
<protein>
    <recommendedName>
        <fullName evidence="5">TPR repeat-containing protein</fullName>
    </recommendedName>
</protein>
<evidence type="ECO:0000313" key="3">
    <source>
        <dbReference type="EMBL" id="AGC47045.1"/>
    </source>
</evidence>
<dbReference type="InterPro" id="IPR011990">
    <property type="entry name" value="TPR-like_helical_dom_sf"/>
</dbReference>
<dbReference type="PATRIC" id="fig|1278073.3.peg.5850"/>
<keyword evidence="1" id="KW-0802">TPR repeat</keyword>
<dbReference type="Proteomes" id="UP000011131">
    <property type="component" value="Chromosome"/>
</dbReference>
<dbReference type="eggNOG" id="COG0457">
    <property type="taxonomic scope" value="Bacteria"/>
</dbReference>
<dbReference type="SMART" id="SM00028">
    <property type="entry name" value="TPR"/>
    <property type="match status" value="2"/>
</dbReference>
<dbReference type="EMBL" id="CP004025">
    <property type="protein sequence ID" value="AGC47045.1"/>
    <property type="molecule type" value="Genomic_DNA"/>
</dbReference>
<dbReference type="SUPFAM" id="SSF48452">
    <property type="entry name" value="TPR-like"/>
    <property type="match status" value="1"/>
</dbReference>
<organism evidence="3 4">
    <name type="scientific">Myxococcus stipitatus (strain DSM 14675 / JCM 12634 / Mx s8)</name>
    <dbReference type="NCBI Taxonomy" id="1278073"/>
    <lineage>
        <taxon>Bacteria</taxon>
        <taxon>Pseudomonadati</taxon>
        <taxon>Myxococcota</taxon>
        <taxon>Myxococcia</taxon>
        <taxon>Myxococcales</taxon>
        <taxon>Cystobacterineae</taxon>
        <taxon>Myxococcaceae</taxon>
        <taxon>Myxococcus</taxon>
    </lineage>
</organism>
<dbReference type="Gene3D" id="1.25.40.10">
    <property type="entry name" value="Tetratricopeptide repeat domain"/>
    <property type="match status" value="2"/>
</dbReference>
<sequence length="947" mass="103697">MPQTFAELRDQTLEALSQEAPRKALGILRVFLDYPGAPGLRDPETWAESWELFARISLAVSREKCAQHARDIARLPDTSRTYSLAGAEFLRLKLPGLAATAFQRAYELDPHSESVLYEFSFALQRMEQNADAVRLLSSHPEWVDTRFAACRLLAFNTVMAGDMAEARRRVAHLQALRQIPEALPIGLKGQDANGLDTSLGQLQGFVARADAVQEVASLALDDLRGWHFVTTGSVLLSLSPHGLDAGMNGRYAGLFDSQRGCARGIRLAKAILERLDCLPPRVFALPDRNSFILAKATARVLGVPCEPWPDGGSLEPGLVVAYDLRDVEKPVLVSLGRHRPGQKLWSHLTCWTTPGPVVADFTSVLCQDFFTPWGKRPVSNPETGRLEWAPPDGRPSDALVEELVQLTKEPIPPEEQPELLLSFVGAAATLTNEHGGGLFRSSGERLPQVVESPVRSPRLPLEPKKPPRTPLSKRFPASLHPPATPSLDSTGAIVPASFTDLRDQTLAALASEDANTAFRTIRSVLSYPGMTELRTKAHWSEAWGAFAGVAAVFAGDALAQQVRDIASLPDDAGAYFSLGYELIEQGLHGLAATVLQRAFELAPDSEQIIYEFVAALEHIGAHGQAVLTLCSPPGLVDTRFMACYLLGYNALMTGDLDEPRRRLALLERLRTVPEALPEESSGLDVMMTRLRRFLRRADAARHATSLDLEDLRGWQFVTTGTVLLHLSPHGFDEGMTGRYAFVQDSGVLCLEGLRRVEAVLKHVGVGVPRVFILPERQSAILGLAVAKRLGVPAEPWPEGGSEAPGLVVAYDLADLEGPLLESLHPHRPGQVLWSHLTRWTQESAFAADLTTYLYQSKTTPWGERLKFNAKTRQTERVQPDERPVEELAGELLAVQMDESTLDDLPTLLALVTAVQGLTGDVAPGWARSEGVRHRQLTDSPVKSSQFF</sequence>
<reference evidence="3 4" key="1">
    <citation type="journal article" date="2013" name="Genome Announc.">
        <title>Complete genome sequence of Myxococcus stipitatus strain DSM 14675, a fruiting myxobacterium.</title>
        <authorList>
            <person name="Huntley S."/>
            <person name="Kneip S."/>
            <person name="Treuner-Lange A."/>
            <person name="Sogaard-Andersen L."/>
        </authorList>
    </citation>
    <scope>NUCLEOTIDE SEQUENCE [LARGE SCALE GENOMIC DNA]</scope>
    <source>
        <strain evidence="4">DSM 14675 / JCM 12634 / Mx s8</strain>
    </source>
</reference>
<dbReference type="STRING" id="1278073.MYSTI_05769"/>